<name>A0A918ZLE4_9ACTN</name>
<proteinExistence type="predicted"/>
<reference evidence="1" key="1">
    <citation type="journal article" date="2014" name="Int. J. Syst. Evol. Microbiol.">
        <title>Complete genome sequence of Corynebacterium casei LMG S-19264T (=DSM 44701T), isolated from a smear-ripened cheese.</title>
        <authorList>
            <consortium name="US DOE Joint Genome Institute (JGI-PGF)"/>
            <person name="Walter F."/>
            <person name="Albersmeier A."/>
            <person name="Kalinowski J."/>
            <person name="Ruckert C."/>
        </authorList>
    </citation>
    <scope>NUCLEOTIDE SEQUENCE</scope>
    <source>
        <strain evidence="1">CGMCC 4.7403</strain>
    </source>
</reference>
<comment type="caution">
    <text evidence="1">The sequence shown here is derived from an EMBL/GenBank/DDBJ whole genome shotgun (WGS) entry which is preliminary data.</text>
</comment>
<accession>A0A918ZLE4</accession>
<evidence type="ECO:0000313" key="2">
    <source>
        <dbReference type="Proteomes" id="UP000603227"/>
    </source>
</evidence>
<dbReference type="EMBL" id="BNAT01000048">
    <property type="protein sequence ID" value="GHE58799.1"/>
    <property type="molecule type" value="Genomic_DNA"/>
</dbReference>
<gene>
    <name evidence="1" type="ORF">GCM10017771_81790</name>
</gene>
<reference evidence="1" key="2">
    <citation type="submission" date="2020-09" db="EMBL/GenBank/DDBJ databases">
        <authorList>
            <person name="Sun Q."/>
            <person name="Zhou Y."/>
        </authorList>
    </citation>
    <scope>NUCLEOTIDE SEQUENCE</scope>
    <source>
        <strain evidence="1">CGMCC 4.7403</strain>
    </source>
</reference>
<dbReference type="Proteomes" id="UP000603227">
    <property type="component" value="Unassembled WGS sequence"/>
</dbReference>
<dbReference type="AlphaFoldDB" id="A0A918ZLE4"/>
<organism evidence="1 2">
    <name type="scientific">Streptomyces capitiformicae</name>
    <dbReference type="NCBI Taxonomy" id="2014920"/>
    <lineage>
        <taxon>Bacteria</taxon>
        <taxon>Bacillati</taxon>
        <taxon>Actinomycetota</taxon>
        <taxon>Actinomycetes</taxon>
        <taxon>Kitasatosporales</taxon>
        <taxon>Streptomycetaceae</taxon>
        <taxon>Streptomyces</taxon>
    </lineage>
</organism>
<protein>
    <submittedName>
        <fullName evidence="1">Uncharacterized protein</fullName>
    </submittedName>
</protein>
<keyword evidence="2" id="KW-1185">Reference proteome</keyword>
<sequence>MRRVRWVTGWAVNATVEQAIALLPAKVWTAALRQDGKVHATKGPAATWFLTRSPS</sequence>
<evidence type="ECO:0000313" key="1">
    <source>
        <dbReference type="EMBL" id="GHE58799.1"/>
    </source>
</evidence>